<evidence type="ECO:0000256" key="6">
    <source>
        <dbReference type="ARBA" id="ARBA00023012"/>
    </source>
</evidence>
<proteinExistence type="predicted"/>
<dbReference type="EMBL" id="BONY01000008">
    <property type="protein sequence ID" value="GIH03579.1"/>
    <property type="molecule type" value="Genomic_DNA"/>
</dbReference>
<evidence type="ECO:0000259" key="8">
    <source>
        <dbReference type="PROSITE" id="PS50109"/>
    </source>
</evidence>
<protein>
    <recommendedName>
        <fullName evidence="2">histidine kinase</fullName>
        <ecNumber evidence="2">2.7.13.3</ecNumber>
    </recommendedName>
</protein>
<gene>
    <name evidence="9" type="ORF">Rhe02_16460</name>
</gene>
<dbReference type="PANTHER" id="PTHR44936">
    <property type="entry name" value="SENSOR PROTEIN CREC"/>
    <property type="match status" value="1"/>
</dbReference>
<evidence type="ECO:0000313" key="10">
    <source>
        <dbReference type="Proteomes" id="UP000612899"/>
    </source>
</evidence>
<evidence type="ECO:0000256" key="2">
    <source>
        <dbReference type="ARBA" id="ARBA00012438"/>
    </source>
</evidence>
<dbReference type="GO" id="GO:0004673">
    <property type="term" value="F:protein histidine kinase activity"/>
    <property type="evidence" value="ECO:0007669"/>
    <property type="project" value="UniProtKB-EC"/>
</dbReference>
<evidence type="ECO:0000256" key="7">
    <source>
        <dbReference type="SAM" id="MobiDB-lite"/>
    </source>
</evidence>
<dbReference type="InterPro" id="IPR005467">
    <property type="entry name" value="His_kinase_dom"/>
</dbReference>
<comment type="caution">
    <text evidence="9">The sequence shown here is derived from an EMBL/GenBank/DDBJ whole genome shotgun (WGS) entry which is preliminary data.</text>
</comment>
<keyword evidence="5" id="KW-0418">Kinase</keyword>
<evidence type="ECO:0000256" key="4">
    <source>
        <dbReference type="ARBA" id="ARBA00022679"/>
    </source>
</evidence>
<dbReference type="InterPro" id="IPR050980">
    <property type="entry name" value="2C_sensor_his_kinase"/>
</dbReference>
<dbReference type="Gene3D" id="3.30.565.10">
    <property type="entry name" value="Histidine kinase-like ATPase, C-terminal domain"/>
    <property type="match status" value="1"/>
</dbReference>
<feature type="region of interest" description="Disordered" evidence="7">
    <location>
        <begin position="1"/>
        <end position="46"/>
    </location>
</feature>
<dbReference type="InterPro" id="IPR036890">
    <property type="entry name" value="HATPase_C_sf"/>
</dbReference>
<keyword evidence="3" id="KW-0597">Phosphoprotein</keyword>
<dbReference type="AlphaFoldDB" id="A0A8J3VDH5"/>
<keyword evidence="4" id="KW-0808">Transferase</keyword>
<dbReference type="Pfam" id="PF02518">
    <property type="entry name" value="HATPase_c"/>
    <property type="match status" value="1"/>
</dbReference>
<dbReference type="Proteomes" id="UP000612899">
    <property type="component" value="Unassembled WGS sequence"/>
</dbReference>
<evidence type="ECO:0000256" key="3">
    <source>
        <dbReference type="ARBA" id="ARBA00022553"/>
    </source>
</evidence>
<dbReference type="SUPFAM" id="SSF55874">
    <property type="entry name" value="ATPase domain of HSP90 chaperone/DNA topoisomerase II/histidine kinase"/>
    <property type="match status" value="1"/>
</dbReference>
<evidence type="ECO:0000256" key="5">
    <source>
        <dbReference type="ARBA" id="ARBA00022777"/>
    </source>
</evidence>
<name>A0A8J3VDH5_9ACTN</name>
<reference evidence="9" key="1">
    <citation type="submission" date="2021-01" db="EMBL/GenBank/DDBJ databases">
        <title>Whole genome shotgun sequence of Rhizocola hellebori NBRC 109834.</title>
        <authorList>
            <person name="Komaki H."/>
            <person name="Tamura T."/>
        </authorList>
    </citation>
    <scope>NUCLEOTIDE SEQUENCE</scope>
    <source>
        <strain evidence="9">NBRC 109834</strain>
    </source>
</reference>
<dbReference type="EC" id="2.7.13.3" evidence="2"/>
<feature type="compositionally biased region" description="Basic and acidic residues" evidence="7">
    <location>
        <begin position="18"/>
        <end position="29"/>
    </location>
</feature>
<dbReference type="SMART" id="SM00387">
    <property type="entry name" value="HATPase_c"/>
    <property type="match status" value="1"/>
</dbReference>
<evidence type="ECO:0000256" key="1">
    <source>
        <dbReference type="ARBA" id="ARBA00000085"/>
    </source>
</evidence>
<keyword evidence="6" id="KW-0902">Two-component regulatory system</keyword>
<dbReference type="PROSITE" id="PS50109">
    <property type="entry name" value="HIS_KIN"/>
    <property type="match status" value="1"/>
</dbReference>
<dbReference type="InterPro" id="IPR004358">
    <property type="entry name" value="Sig_transdc_His_kin-like_C"/>
</dbReference>
<evidence type="ECO:0000313" key="9">
    <source>
        <dbReference type="EMBL" id="GIH03579.1"/>
    </source>
</evidence>
<dbReference type="PRINTS" id="PR00344">
    <property type="entry name" value="BCTRLSENSOR"/>
</dbReference>
<accession>A0A8J3VDH5</accession>
<feature type="domain" description="Histidine kinase" evidence="8">
    <location>
        <begin position="59"/>
        <end position="129"/>
    </location>
</feature>
<keyword evidence="10" id="KW-1185">Reference proteome</keyword>
<comment type="catalytic activity">
    <reaction evidence="1">
        <text>ATP + protein L-histidine = ADP + protein N-phospho-L-histidine.</text>
        <dbReference type="EC" id="2.7.13.3"/>
    </reaction>
</comment>
<organism evidence="9 10">
    <name type="scientific">Rhizocola hellebori</name>
    <dbReference type="NCBI Taxonomy" id="1392758"/>
    <lineage>
        <taxon>Bacteria</taxon>
        <taxon>Bacillati</taxon>
        <taxon>Actinomycetota</taxon>
        <taxon>Actinomycetes</taxon>
        <taxon>Micromonosporales</taxon>
        <taxon>Micromonosporaceae</taxon>
        <taxon>Rhizocola</taxon>
    </lineage>
</organism>
<dbReference type="CDD" id="cd00075">
    <property type="entry name" value="HATPase"/>
    <property type="match status" value="1"/>
</dbReference>
<dbReference type="PANTHER" id="PTHR44936:SF9">
    <property type="entry name" value="SENSOR PROTEIN CREC"/>
    <property type="match status" value="1"/>
</dbReference>
<sequence>MDERHQDDETNTAGRGHRGGDRLGRDRDSVGGGADPGARCGQARFRGDGVKINVGGGVLEVADCGPGIPDSDLAFVFDRFYRSPAARAHPGSGLGLAIVRQVAQAHGGTAQALPNEGGALLRMVLPSIEVVTHGPHGR</sequence>
<dbReference type="RefSeq" id="WP_275412604.1">
    <property type="nucleotide sequence ID" value="NZ_BONY01000008.1"/>
</dbReference>
<dbReference type="InterPro" id="IPR003594">
    <property type="entry name" value="HATPase_dom"/>
</dbReference>
<dbReference type="GO" id="GO:0000160">
    <property type="term" value="P:phosphorelay signal transduction system"/>
    <property type="evidence" value="ECO:0007669"/>
    <property type="project" value="UniProtKB-KW"/>
</dbReference>